<organism evidence="1 2">
    <name type="scientific">Meloidogyne enterolobii</name>
    <name type="common">Root-knot nematode worm</name>
    <name type="synonym">Meloidogyne mayaguensis</name>
    <dbReference type="NCBI Taxonomy" id="390850"/>
    <lineage>
        <taxon>Eukaryota</taxon>
        <taxon>Metazoa</taxon>
        <taxon>Ecdysozoa</taxon>
        <taxon>Nematoda</taxon>
        <taxon>Chromadorea</taxon>
        <taxon>Rhabditida</taxon>
        <taxon>Tylenchina</taxon>
        <taxon>Tylenchomorpha</taxon>
        <taxon>Tylenchoidea</taxon>
        <taxon>Meloidogynidae</taxon>
        <taxon>Meloidogyninae</taxon>
        <taxon>Meloidogyne</taxon>
    </lineage>
</organism>
<proteinExistence type="predicted"/>
<protein>
    <submittedName>
        <fullName evidence="1">Uncharacterized protein</fullName>
    </submittedName>
</protein>
<comment type="caution">
    <text evidence="1">The sequence shown here is derived from an EMBL/GenBank/DDBJ whole genome shotgun (WGS) entry which is preliminary data.</text>
</comment>
<evidence type="ECO:0000313" key="2">
    <source>
        <dbReference type="Proteomes" id="UP001497535"/>
    </source>
</evidence>
<gene>
    <name evidence="1" type="ORF">MENTE1834_LOCUS14451</name>
</gene>
<name>A0ACB0YNJ7_MELEN</name>
<evidence type="ECO:0000313" key="1">
    <source>
        <dbReference type="EMBL" id="CAK5054585.1"/>
    </source>
</evidence>
<accession>A0ACB0YNJ7</accession>
<keyword evidence="2" id="KW-1185">Reference proteome</keyword>
<reference evidence="1" key="1">
    <citation type="submission" date="2023-11" db="EMBL/GenBank/DDBJ databases">
        <authorList>
            <person name="Poullet M."/>
        </authorList>
    </citation>
    <scope>NUCLEOTIDE SEQUENCE</scope>
    <source>
        <strain evidence="1">E1834</strain>
    </source>
</reference>
<dbReference type="EMBL" id="CAVMJV010000015">
    <property type="protein sequence ID" value="CAK5054585.1"/>
    <property type="molecule type" value="Genomic_DNA"/>
</dbReference>
<dbReference type="Proteomes" id="UP001497535">
    <property type="component" value="Unassembled WGS sequence"/>
</dbReference>
<sequence length="530" mass="60443">MVSIYTLGRSDEEQAKKHSEFPVNEAPFVDFVPESKLQSEMEHMPLDLEKKHVGYYEHLPITTEYPKIEQPFIGHIHEKNLQPELGALPLDVEKKHEGYYEHLPSVITEEVKKPGLLDKITHLLKEDVTNSDYPQVTAPFSGHVYEINHPTELYASQIEQHVNVYSSGRSDEIPKTTEYPIETSYSGHVSESKRLPEIDSVPLEIENKHIGYYERLPTPAEHSEKKLGTLEKLTQFLKGSKTTEEFPVDSEPYTGTTQRIEATSEASNEPIHAFVSIYSSGRSDEIHQSKSTEFPINEAQFIGNVHQVKRHAEIETSPLDFEVKHVGYYEQLPSTSTKSSEYPKIEEQFIGHIHSTRRNEIENLPLEVENNYIGYYEHLPLTNQEEKKPGALEKLTKLFKGSKTMGDFPIDSEPYSGPITLTNTITDLTTEPIHSLVSIYSSGRSDDEQQTVKITEFPINEAPYVDYVPESKLHLGIEHIPLDLEKKHVGYYEQLPSTSSKTFEYPKHGESFIGHIHSCQLNEVETVPME</sequence>